<dbReference type="Pfam" id="PF01814">
    <property type="entry name" value="Hemerythrin"/>
    <property type="match status" value="1"/>
</dbReference>
<comment type="caution">
    <text evidence="2">The sequence shown here is derived from an EMBL/GenBank/DDBJ whole genome shotgun (WGS) entry which is preliminary data.</text>
</comment>
<protein>
    <recommendedName>
        <fullName evidence="1">Hemerythrin-like domain-containing protein</fullName>
    </recommendedName>
</protein>
<evidence type="ECO:0000313" key="2">
    <source>
        <dbReference type="EMBL" id="GAA3392024.1"/>
    </source>
</evidence>
<dbReference type="InterPro" id="IPR012312">
    <property type="entry name" value="Hemerythrin-like"/>
</dbReference>
<evidence type="ECO:0000313" key="3">
    <source>
        <dbReference type="Proteomes" id="UP001501676"/>
    </source>
</evidence>
<evidence type="ECO:0000259" key="1">
    <source>
        <dbReference type="Pfam" id="PF01814"/>
    </source>
</evidence>
<dbReference type="Proteomes" id="UP001501676">
    <property type="component" value="Unassembled WGS sequence"/>
</dbReference>
<sequence length="160" mass="16630">MPLDLCSALADVHATLVRGARDLAAAPDPASARLLTAAIRAHLAAEDDVVWPVLIERAGAAVELAGLCDDHRALHAVLDRIADESNGPGLGPVAVELRDLLEEHVAEEEQVVFAAAVRYLTAADHEYLVDALLSAAAATTEPGRRRVATGSDAPDAPAPP</sequence>
<gene>
    <name evidence="2" type="ORF">GCM10020369_52150</name>
</gene>
<proteinExistence type="predicted"/>
<dbReference type="Gene3D" id="1.20.120.520">
    <property type="entry name" value="nmb1532 protein domain like"/>
    <property type="match status" value="1"/>
</dbReference>
<accession>A0ABP6T5H4</accession>
<dbReference type="RefSeq" id="WP_345730843.1">
    <property type="nucleotide sequence ID" value="NZ_BAAAYN010000035.1"/>
</dbReference>
<dbReference type="EMBL" id="BAAAYN010000035">
    <property type="protein sequence ID" value="GAA3392024.1"/>
    <property type="molecule type" value="Genomic_DNA"/>
</dbReference>
<feature type="domain" description="Hemerythrin-like" evidence="1">
    <location>
        <begin position="8"/>
        <end position="115"/>
    </location>
</feature>
<organism evidence="2 3">
    <name type="scientific">Cryptosporangium minutisporangium</name>
    <dbReference type="NCBI Taxonomy" id="113569"/>
    <lineage>
        <taxon>Bacteria</taxon>
        <taxon>Bacillati</taxon>
        <taxon>Actinomycetota</taxon>
        <taxon>Actinomycetes</taxon>
        <taxon>Cryptosporangiales</taxon>
        <taxon>Cryptosporangiaceae</taxon>
        <taxon>Cryptosporangium</taxon>
    </lineage>
</organism>
<reference evidence="3" key="1">
    <citation type="journal article" date="2019" name="Int. J. Syst. Evol. Microbiol.">
        <title>The Global Catalogue of Microorganisms (GCM) 10K type strain sequencing project: providing services to taxonomists for standard genome sequencing and annotation.</title>
        <authorList>
            <consortium name="The Broad Institute Genomics Platform"/>
            <consortium name="The Broad Institute Genome Sequencing Center for Infectious Disease"/>
            <person name="Wu L."/>
            <person name="Ma J."/>
        </authorList>
    </citation>
    <scope>NUCLEOTIDE SEQUENCE [LARGE SCALE GENOMIC DNA]</scope>
    <source>
        <strain evidence="3">JCM 9458</strain>
    </source>
</reference>
<name>A0ABP6T5H4_9ACTN</name>
<keyword evidence="3" id="KW-1185">Reference proteome</keyword>